<dbReference type="InterPro" id="IPR036365">
    <property type="entry name" value="PGBD-like_sf"/>
</dbReference>
<dbReference type="EMBL" id="CAMAPF010000021">
    <property type="protein sequence ID" value="CAH9071780.1"/>
    <property type="molecule type" value="Genomic_DNA"/>
</dbReference>
<dbReference type="GO" id="GO:0009658">
    <property type="term" value="P:chloroplast organization"/>
    <property type="evidence" value="ECO:0007669"/>
    <property type="project" value="TreeGrafter"/>
</dbReference>
<feature type="domain" description="Peptidoglycan binding-like" evidence="2">
    <location>
        <begin position="210"/>
        <end position="268"/>
    </location>
</feature>
<dbReference type="Gene3D" id="1.10.101.10">
    <property type="entry name" value="PGBD-like superfamily/PGBD"/>
    <property type="match status" value="1"/>
</dbReference>
<dbReference type="SUPFAM" id="SSF57938">
    <property type="entry name" value="DnaJ/Hsp40 cysteine-rich domain"/>
    <property type="match status" value="1"/>
</dbReference>
<evidence type="ECO:0000259" key="2">
    <source>
        <dbReference type="Pfam" id="PF01471"/>
    </source>
</evidence>
<feature type="coiled-coil region" evidence="1">
    <location>
        <begin position="94"/>
        <end position="126"/>
    </location>
</feature>
<evidence type="ECO:0000313" key="3">
    <source>
        <dbReference type="EMBL" id="CAH9071780.1"/>
    </source>
</evidence>
<gene>
    <name evidence="3" type="ORF">CEPIT_LOCUS4074</name>
</gene>
<dbReference type="Proteomes" id="UP001152523">
    <property type="component" value="Unassembled WGS sequence"/>
</dbReference>
<dbReference type="PANTHER" id="PTHR15852:SF16">
    <property type="entry name" value="PROTEIN DISULFIDE ISOMERASE PTAC5, CHLOROPLASTIC"/>
    <property type="match status" value="1"/>
</dbReference>
<dbReference type="AlphaFoldDB" id="A0AAV0CDE2"/>
<reference evidence="3" key="1">
    <citation type="submission" date="2022-07" db="EMBL/GenBank/DDBJ databases">
        <authorList>
            <person name="Macas J."/>
            <person name="Novak P."/>
            <person name="Neumann P."/>
        </authorList>
    </citation>
    <scope>NUCLEOTIDE SEQUENCE</scope>
</reference>
<dbReference type="PANTHER" id="PTHR15852">
    <property type="entry name" value="PLASTID TRANSCRIPTIONALLY ACTIVE PROTEIN"/>
    <property type="match status" value="1"/>
</dbReference>
<evidence type="ECO:0000313" key="4">
    <source>
        <dbReference type="Proteomes" id="UP001152523"/>
    </source>
</evidence>
<keyword evidence="1" id="KW-0175">Coiled coil</keyword>
<comment type="caution">
    <text evidence="3">The sequence shown here is derived from an EMBL/GenBank/DDBJ whole genome shotgun (WGS) entry which is preliminary data.</text>
</comment>
<organism evidence="3 4">
    <name type="scientific">Cuscuta epithymum</name>
    <dbReference type="NCBI Taxonomy" id="186058"/>
    <lineage>
        <taxon>Eukaryota</taxon>
        <taxon>Viridiplantae</taxon>
        <taxon>Streptophyta</taxon>
        <taxon>Embryophyta</taxon>
        <taxon>Tracheophyta</taxon>
        <taxon>Spermatophyta</taxon>
        <taxon>Magnoliopsida</taxon>
        <taxon>eudicotyledons</taxon>
        <taxon>Gunneridae</taxon>
        <taxon>Pentapetalae</taxon>
        <taxon>asterids</taxon>
        <taxon>lamiids</taxon>
        <taxon>Solanales</taxon>
        <taxon>Convolvulaceae</taxon>
        <taxon>Cuscuteae</taxon>
        <taxon>Cuscuta</taxon>
        <taxon>Cuscuta subgen. Cuscuta</taxon>
    </lineage>
</organism>
<dbReference type="InterPro" id="IPR036410">
    <property type="entry name" value="HSP_DnaJ_Cys-rich_dom_sf"/>
</dbReference>
<protein>
    <recommendedName>
        <fullName evidence="2">Peptidoglycan binding-like domain-containing protein</fullName>
    </recommendedName>
</protein>
<sequence length="438" mass="49532">MAISLPVNFSCNTPVNQSPQSSSSYSTTLVSFPFIPSLQTLSKYHICFALSSSKIEGSGGFEQREEARWLREEQRWLREEQRWLREEIRWNAEREALLREVQILQHQIQNAEREALLREVQILQHQIQELKSWSSLPEASVSSMTPHEVQLLEEVNDEGSATNLNTAEAMPLVTEAAKENEEVVVKETVKDVEEEAIEAKREILRKGSEGDDVRLMQEALLKLGFYCGEEEMEYSTFSTGTEHAVKTWQASFGAPEDGIMTSELLERLFVQQKIVNSNLRLKGNPEQHVLESSKVCANGAPIASIMGISEFEQKVIKGDMETDVTQRRVFLLGENQWEEPSSWLKGNTQSAATKSSSDMTTRKCLTCHGDGHLICMDCYGTGEPNIEPQFMEWVGEGAKCPYCEGFGFVTCDVCEGKKLNNFTLCRHYCSTLLHQSQH</sequence>
<dbReference type="InterPro" id="IPR002477">
    <property type="entry name" value="Peptidoglycan-bd-like"/>
</dbReference>
<accession>A0AAV0CDE2</accession>
<dbReference type="SUPFAM" id="SSF47090">
    <property type="entry name" value="PGBD-like"/>
    <property type="match status" value="1"/>
</dbReference>
<name>A0AAV0CDE2_9ASTE</name>
<evidence type="ECO:0000256" key="1">
    <source>
        <dbReference type="SAM" id="Coils"/>
    </source>
</evidence>
<keyword evidence="4" id="KW-1185">Reference proteome</keyword>
<dbReference type="GO" id="GO:0009507">
    <property type="term" value="C:chloroplast"/>
    <property type="evidence" value="ECO:0007669"/>
    <property type="project" value="TreeGrafter"/>
</dbReference>
<dbReference type="InterPro" id="IPR036366">
    <property type="entry name" value="PGBDSf"/>
</dbReference>
<dbReference type="GO" id="GO:0003756">
    <property type="term" value="F:protein disulfide isomerase activity"/>
    <property type="evidence" value="ECO:0007669"/>
    <property type="project" value="TreeGrafter"/>
</dbReference>
<proteinExistence type="predicted"/>
<dbReference type="Pfam" id="PF01471">
    <property type="entry name" value="PG_binding_1"/>
    <property type="match status" value="1"/>
</dbReference>